<protein>
    <submittedName>
        <fullName evidence="1">Uncharacterized protein</fullName>
    </submittedName>
</protein>
<reference evidence="1 2" key="1">
    <citation type="journal article" date="2014" name="Genome Announc.">
        <title>Draft Genome Sequences of Three Strains of Bacteroides pyogenes Isolated from a Cat and Swine.</title>
        <authorList>
            <person name="Sakamoto M."/>
            <person name="Oshima K."/>
            <person name="Suda W."/>
            <person name="Kitamura K."/>
            <person name="Iida T."/>
            <person name="Hattori M."/>
            <person name="Ohkuma M."/>
        </authorList>
    </citation>
    <scope>NUCLEOTIDE SEQUENCE [LARGE SCALE GENOMIC DNA]</scope>
    <source>
        <strain evidence="1 2">JCM 6292</strain>
    </source>
</reference>
<dbReference type="AlphaFoldDB" id="W4P7H1"/>
<evidence type="ECO:0000313" key="2">
    <source>
        <dbReference type="Proteomes" id="UP000018861"/>
    </source>
</evidence>
<accession>W4P7H1</accession>
<dbReference type="Proteomes" id="UP000018861">
    <property type="component" value="Unassembled WGS sequence"/>
</dbReference>
<evidence type="ECO:0000313" key="1">
    <source>
        <dbReference type="EMBL" id="GAE15751.1"/>
    </source>
</evidence>
<sequence>MFFLPHFLYVDFLLKYPIGINEKKDMNKDKMIKWIASRNVGLSSRTMWGALMGTKCDGSDYPRDVDDFSRCYSLYVFCEVSKEDLERVAAVYPYWKPIVERWDELCSMYEKRDYGGIYKALSSMRERIMGLKNLDNVGLK</sequence>
<name>W4P7H1_9BACE</name>
<organism evidence="1 2">
    <name type="scientific">Bacteroides pyogenes JCM 6292</name>
    <dbReference type="NCBI Taxonomy" id="1235809"/>
    <lineage>
        <taxon>Bacteria</taxon>
        <taxon>Pseudomonadati</taxon>
        <taxon>Bacteroidota</taxon>
        <taxon>Bacteroidia</taxon>
        <taxon>Bacteroidales</taxon>
        <taxon>Bacteroidaceae</taxon>
        <taxon>Bacteroides</taxon>
    </lineage>
</organism>
<dbReference type="EMBL" id="BAIQ01000021">
    <property type="protein sequence ID" value="GAE15751.1"/>
    <property type="molecule type" value="Genomic_DNA"/>
</dbReference>
<proteinExistence type="predicted"/>
<comment type="caution">
    <text evidence="1">The sequence shown here is derived from an EMBL/GenBank/DDBJ whole genome shotgun (WGS) entry which is preliminary data.</text>
</comment>
<gene>
    <name evidence="1" type="ORF">JCM6292_2079</name>
</gene>